<dbReference type="PANTHER" id="PTHR12439:SF42">
    <property type="entry name" value="ENDORIBONUCLEASE-RELATED"/>
    <property type="match status" value="1"/>
</dbReference>
<name>A0A0J7KDT4_LASNI</name>
<keyword evidence="6 11" id="KW-0255">Endonuclease</keyword>
<dbReference type="GO" id="GO:0016829">
    <property type="term" value="F:lyase activity"/>
    <property type="evidence" value="ECO:0007669"/>
    <property type="project" value="UniProtKB-KW"/>
</dbReference>
<evidence type="ECO:0000256" key="1">
    <source>
        <dbReference type="ARBA" id="ARBA00001936"/>
    </source>
</evidence>
<evidence type="ECO:0000256" key="4">
    <source>
        <dbReference type="ARBA" id="ARBA00022722"/>
    </source>
</evidence>
<dbReference type="PaxDb" id="67767-A0A0J7KDT4"/>
<evidence type="ECO:0000256" key="5">
    <source>
        <dbReference type="ARBA" id="ARBA00022723"/>
    </source>
</evidence>
<dbReference type="Pfam" id="PF09412">
    <property type="entry name" value="XendoU"/>
    <property type="match status" value="1"/>
</dbReference>
<evidence type="ECO:0000313" key="14">
    <source>
        <dbReference type="EMBL" id="KMQ88492.1"/>
    </source>
</evidence>
<dbReference type="CDD" id="cd21159">
    <property type="entry name" value="XendoU"/>
    <property type="match status" value="1"/>
</dbReference>
<evidence type="ECO:0000256" key="10">
    <source>
        <dbReference type="ARBA" id="ARBA00023239"/>
    </source>
</evidence>
<keyword evidence="9 11" id="KW-0464">Manganese</keyword>
<feature type="region of interest" description="Disordered" evidence="12">
    <location>
        <begin position="84"/>
        <end position="119"/>
    </location>
</feature>
<evidence type="ECO:0000259" key="13">
    <source>
        <dbReference type="PROSITE" id="PS51959"/>
    </source>
</evidence>
<comment type="similarity">
    <text evidence="2 11">Belongs to the ENDOU family.</text>
</comment>
<dbReference type="GO" id="GO:0016787">
    <property type="term" value="F:hydrolase activity"/>
    <property type="evidence" value="ECO:0007669"/>
    <property type="project" value="UniProtKB-KW"/>
</dbReference>
<evidence type="ECO:0000256" key="3">
    <source>
        <dbReference type="ARBA" id="ARBA00011245"/>
    </source>
</evidence>
<evidence type="ECO:0000256" key="8">
    <source>
        <dbReference type="ARBA" id="ARBA00022884"/>
    </source>
</evidence>
<dbReference type="Proteomes" id="UP000036403">
    <property type="component" value="Unassembled WGS sequence"/>
</dbReference>
<feature type="region of interest" description="Disordered" evidence="12">
    <location>
        <begin position="235"/>
        <end position="255"/>
    </location>
</feature>
<dbReference type="GO" id="GO:0004521">
    <property type="term" value="F:RNA endonuclease activity"/>
    <property type="evidence" value="ECO:0007669"/>
    <property type="project" value="UniProtKB-UniRule"/>
</dbReference>
<reference evidence="14 15" key="1">
    <citation type="submission" date="2015-04" db="EMBL/GenBank/DDBJ databases">
        <title>Lasius niger genome sequencing.</title>
        <authorList>
            <person name="Konorov E.A."/>
            <person name="Nikitin M.A."/>
            <person name="Kirill M.V."/>
            <person name="Chang P."/>
        </authorList>
    </citation>
    <scope>NUCLEOTIDE SEQUENCE [LARGE SCALE GENOMIC DNA]</scope>
    <source>
        <tissue evidence="14">Whole</tissue>
    </source>
</reference>
<keyword evidence="5 11" id="KW-0479">Metal-binding</keyword>
<proteinExistence type="inferred from homology"/>
<comment type="subunit">
    <text evidence="3 11">Monomer.</text>
</comment>
<comment type="cofactor">
    <cofactor evidence="1 11">
        <name>Mn(2+)</name>
        <dbReference type="ChEBI" id="CHEBI:29035"/>
    </cofactor>
</comment>
<dbReference type="AlphaFoldDB" id="A0A0J7KDT4"/>
<dbReference type="InterPro" id="IPR018998">
    <property type="entry name" value="EndoU_C"/>
</dbReference>
<dbReference type="SUPFAM" id="SSF142877">
    <property type="entry name" value="EndoU-like"/>
    <property type="match status" value="1"/>
</dbReference>
<protein>
    <submittedName>
        <fullName evidence="14">Placental protein 11</fullName>
    </submittedName>
</protein>
<evidence type="ECO:0000256" key="11">
    <source>
        <dbReference type="RuleBase" id="RU367085"/>
    </source>
</evidence>
<evidence type="ECO:0000256" key="7">
    <source>
        <dbReference type="ARBA" id="ARBA00022801"/>
    </source>
</evidence>
<gene>
    <name evidence="14" type="ORF">RF55_12011</name>
</gene>
<evidence type="ECO:0000256" key="9">
    <source>
        <dbReference type="ARBA" id="ARBA00023211"/>
    </source>
</evidence>
<dbReference type="PANTHER" id="PTHR12439">
    <property type="entry name" value="PLACENTAL PROTEIN 11-RELATED"/>
    <property type="match status" value="1"/>
</dbReference>
<evidence type="ECO:0000256" key="12">
    <source>
        <dbReference type="SAM" id="MobiDB-lite"/>
    </source>
</evidence>
<organism evidence="14 15">
    <name type="scientific">Lasius niger</name>
    <name type="common">Black garden ant</name>
    <dbReference type="NCBI Taxonomy" id="67767"/>
    <lineage>
        <taxon>Eukaryota</taxon>
        <taxon>Metazoa</taxon>
        <taxon>Ecdysozoa</taxon>
        <taxon>Arthropoda</taxon>
        <taxon>Hexapoda</taxon>
        <taxon>Insecta</taxon>
        <taxon>Pterygota</taxon>
        <taxon>Neoptera</taxon>
        <taxon>Endopterygota</taxon>
        <taxon>Hymenoptera</taxon>
        <taxon>Apocrita</taxon>
        <taxon>Aculeata</taxon>
        <taxon>Formicoidea</taxon>
        <taxon>Formicidae</taxon>
        <taxon>Formicinae</taxon>
        <taxon>Lasius</taxon>
        <taxon>Lasius</taxon>
    </lineage>
</organism>
<keyword evidence="7 11" id="KW-0378">Hydrolase</keyword>
<keyword evidence="10" id="KW-0456">Lyase</keyword>
<dbReference type="InterPro" id="IPR039787">
    <property type="entry name" value="ENDOU"/>
</dbReference>
<dbReference type="EMBL" id="LBMM01008975">
    <property type="protein sequence ID" value="KMQ88492.1"/>
    <property type="molecule type" value="Genomic_DNA"/>
</dbReference>
<comment type="caution">
    <text evidence="14">The sequence shown here is derived from an EMBL/GenBank/DDBJ whole genome shotgun (WGS) entry which is preliminary data.</text>
</comment>
<keyword evidence="15" id="KW-1185">Reference proteome</keyword>
<evidence type="ECO:0000313" key="15">
    <source>
        <dbReference type="Proteomes" id="UP000036403"/>
    </source>
</evidence>
<dbReference type="GO" id="GO:0046872">
    <property type="term" value="F:metal ion binding"/>
    <property type="evidence" value="ECO:0007669"/>
    <property type="project" value="UniProtKB-UniRule"/>
</dbReference>
<dbReference type="PROSITE" id="PS51959">
    <property type="entry name" value="ENDOU"/>
    <property type="match status" value="1"/>
</dbReference>
<dbReference type="InterPro" id="IPR037227">
    <property type="entry name" value="EndoU-like"/>
</dbReference>
<accession>A0A0J7KDT4</accession>
<keyword evidence="8 11" id="KW-0694">RNA-binding</keyword>
<feature type="compositionally biased region" description="Polar residues" evidence="12">
    <location>
        <begin position="100"/>
        <end position="119"/>
    </location>
</feature>
<evidence type="ECO:0000256" key="2">
    <source>
        <dbReference type="ARBA" id="ARBA00010168"/>
    </source>
</evidence>
<dbReference type="OrthoDB" id="430326at2759"/>
<keyword evidence="4 11" id="KW-0540">Nuclease</keyword>
<dbReference type="GO" id="GO:0003723">
    <property type="term" value="F:RNA binding"/>
    <property type="evidence" value="ECO:0007669"/>
    <property type="project" value="UniProtKB-UniRule"/>
</dbReference>
<feature type="domain" description="EndoU" evidence="13">
    <location>
        <begin position="349"/>
        <end position="605"/>
    </location>
</feature>
<evidence type="ECO:0000256" key="6">
    <source>
        <dbReference type="ARBA" id="ARBA00022759"/>
    </source>
</evidence>
<sequence>MEVYRADIRQEQARLELYRANLHISRIKTCQHLSYTLNEQALLDPELILGVNNIGFKDHLRPSAMPVPSYPVPPYPRATYPISGSNPPPPPYTSHAFGHSMNQPHSPYNPSHSVPSQTIGHPSSYPAHIPPPVPGTFGNPYSTHPVGGTYGPAGHSYYPQQHVLAQPAAQPYIPGQTVIMAPQDSGRGFGQMVKEALVFSTINAGVNRLINPHHHYVPDNSRPASETSETHITYNNHYFNAPPPGNTPSVPASPNVPQGNVAVTYPAIYPNPVNNPAITPGVSIPTIVGNNGSVTYPASNSSSLNTVGTTNNMGGPPVVSPNGFSAGNTVNQGSANQEKTVYSPQYKISDNDLLMLTEELFAKQEVNLSKYLTLHLQSKSENVTDAAKGLLIYTQQEAYDYPTILVIRALYDSYEHNSIVKENRTFEKRKKEDLLLDVFLNSNVLTRAMQWLSERGFIDPDDFEKRDILRHIWFSQFDGTTSGFERVFTSERYGADLLGVQDWIYFDYQESKGRIDYMGYVDTLKLGDKASLLKLNFKMDDVIRPNATIFVGTLPELEMSLYTICFYARPNDLCPVSLGGAKFNIFTHSFRYYGTDLIDLALPIF</sequence>